<protein>
    <submittedName>
        <fullName evidence="1">Predicted protein</fullName>
    </submittedName>
</protein>
<dbReference type="EMBL" id="DS547105">
    <property type="protein sequence ID" value="EDR07166.1"/>
    <property type="molecule type" value="Genomic_DNA"/>
</dbReference>
<dbReference type="GeneID" id="6077713"/>
<accession>B0DDY4</accession>
<organism evidence="2">
    <name type="scientific">Laccaria bicolor (strain S238N-H82 / ATCC MYA-4686)</name>
    <name type="common">Bicoloured deceiver</name>
    <name type="synonym">Laccaria laccata var. bicolor</name>
    <dbReference type="NCBI Taxonomy" id="486041"/>
    <lineage>
        <taxon>Eukaryota</taxon>
        <taxon>Fungi</taxon>
        <taxon>Dikarya</taxon>
        <taxon>Basidiomycota</taxon>
        <taxon>Agaricomycotina</taxon>
        <taxon>Agaricomycetes</taxon>
        <taxon>Agaricomycetidae</taxon>
        <taxon>Agaricales</taxon>
        <taxon>Agaricineae</taxon>
        <taxon>Hydnangiaceae</taxon>
        <taxon>Laccaria</taxon>
    </lineage>
</organism>
<proteinExistence type="predicted"/>
<dbReference type="InParanoid" id="B0DDY4"/>
<dbReference type="AlphaFoldDB" id="B0DDY4"/>
<dbReference type="Proteomes" id="UP000001194">
    <property type="component" value="Unassembled WGS sequence"/>
</dbReference>
<name>B0DDY4_LACBS</name>
<evidence type="ECO:0000313" key="2">
    <source>
        <dbReference type="Proteomes" id="UP000001194"/>
    </source>
</evidence>
<dbReference type="HOGENOM" id="CLU_3050719_0_0_1"/>
<evidence type="ECO:0000313" key="1">
    <source>
        <dbReference type="EMBL" id="EDR07166.1"/>
    </source>
</evidence>
<keyword evidence="2" id="KW-1185">Reference proteome</keyword>
<reference evidence="1 2" key="1">
    <citation type="journal article" date="2008" name="Nature">
        <title>The genome of Laccaria bicolor provides insights into mycorrhizal symbiosis.</title>
        <authorList>
            <person name="Martin F."/>
            <person name="Aerts A."/>
            <person name="Ahren D."/>
            <person name="Brun A."/>
            <person name="Danchin E.G.J."/>
            <person name="Duchaussoy F."/>
            <person name="Gibon J."/>
            <person name="Kohler A."/>
            <person name="Lindquist E."/>
            <person name="Pereda V."/>
            <person name="Salamov A."/>
            <person name="Shapiro H.J."/>
            <person name="Wuyts J."/>
            <person name="Blaudez D."/>
            <person name="Buee M."/>
            <person name="Brokstein P."/>
            <person name="Canbaeck B."/>
            <person name="Cohen D."/>
            <person name="Courty P.E."/>
            <person name="Coutinho P.M."/>
            <person name="Delaruelle C."/>
            <person name="Detter J.C."/>
            <person name="Deveau A."/>
            <person name="DiFazio S."/>
            <person name="Duplessis S."/>
            <person name="Fraissinet-Tachet L."/>
            <person name="Lucic E."/>
            <person name="Frey-Klett P."/>
            <person name="Fourrey C."/>
            <person name="Feussner I."/>
            <person name="Gay G."/>
            <person name="Grimwood J."/>
            <person name="Hoegger P.J."/>
            <person name="Jain P."/>
            <person name="Kilaru S."/>
            <person name="Labbe J."/>
            <person name="Lin Y.C."/>
            <person name="Legue V."/>
            <person name="Le Tacon F."/>
            <person name="Marmeisse R."/>
            <person name="Melayah D."/>
            <person name="Montanini B."/>
            <person name="Muratet M."/>
            <person name="Nehls U."/>
            <person name="Niculita-Hirzel H."/>
            <person name="Oudot-Le Secq M.P."/>
            <person name="Peter M."/>
            <person name="Quesneville H."/>
            <person name="Rajashekar B."/>
            <person name="Reich M."/>
            <person name="Rouhier N."/>
            <person name="Schmutz J."/>
            <person name="Yin T."/>
            <person name="Chalot M."/>
            <person name="Henrissat B."/>
            <person name="Kuees U."/>
            <person name="Lucas S."/>
            <person name="Van de Peer Y."/>
            <person name="Podila G.K."/>
            <person name="Polle A."/>
            <person name="Pukkila P.J."/>
            <person name="Richardson P.M."/>
            <person name="Rouze P."/>
            <person name="Sanders I.R."/>
            <person name="Stajich J.E."/>
            <person name="Tunlid A."/>
            <person name="Tuskan G."/>
            <person name="Grigoriev I.V."/>
        </authorList>
    </citation>
    <scope>NUCLEOTIDE SEQUENCE [LARGE SCALE GENOMIC DNA]</scope>
    <source>
        <strain evidence="2">S238N-H82 / ATCC MYA-4686</strain>
    </source>
</reference>
<gene>
    <name evidence="1" type="ORF">LACBIDRAFT_299067</name>
</gene>
<dbReference type="KEGG" id="lbc:LACBIDRAFT_299067"/>
<sequence>MRAGQFNLCKNKQRASSCPGQTLHRYNLACHQIQLSAHTPPSQAFRSTRGFTGE</sequence>
<dbReference type="RefSeq" id="XP_001882097.1">
    <property type="nucleotide sequence ID" value="XM_001882062.1"/>
</dbReference>